<evidence type="ECO:0000313" key="2">
    <source>
        <dbReference type="EMBL" id="PPQ83877.1"/>
    </source>
</evidence>
<accession>A0A409WZF0</accession>
<protein>
    <submittedName>
        <fullName evidence="2">Uncharacterized protein</fullName>
    </submittedName>
</protein>
<organism evidence="2 3">
    <name type="scientific">Gymnopilus dilepis</name>
    <dbReference type="NCBI Taxonomy" id="231916"/>
    <lineage>
        <taxon>Eukaryota</taxon>
        <taxon>Fungi</taxon>
        <taxon>Dikarya</taxon>
        <taxon>Basidiomycota</taxon>
        <taxon>Agaricomycotina</taxon>
        <taxon>Agaricomycetes</taxon>
        <taxon>Agaricomycetidae</taxon>
        <taxon>Agaricales</taxon>
        <taxon>Agaricineae</taxon>
        <taxon>Hymenogastraceae</taxon>
        <taxon>Gymnopilus</taxon>
    </lineage>
</organism>
<gene>
    <name evidence="2" type="ORF">CVT26_009368</name>
</gene>
<dbReference type="AlphaFoldDB" id="A0A409WZF0"/>
<feature type="compositionally biased region" description="Polar residues" evidence="1">
    <location>
        <begin position="481"/>
        <end position="494"/>
    </location>
</feature>
<feature type="compositionally biased region" description="Polar residues" evidence="1">
    <location>
        <begin position="394"/>
        <end position="404"/>
    </location>
</feature>
<evidence type="ECO:0000256" key="1">
    <source>
        <dbReference type="SAM" id="MobiDB-lite"/>
    </source>
</evidence>
<feature type="region of interest" description="Disordered" evidence="1">
    <location>
        <begin position="470"/>
        <end position="520"/>
    </location>
</feature>
<sequence length="520" mass="57209">MRSVIERRNGCARALSNLAGLLTRVGQAAAGSVRQSTCTRFTDRGTSLSAFTSRSTSALALFQCPSDTDPPLKPPLPLLPLRPSFLQRLDLALNASHPSGLPSVHSRGRNTAADGWVDGRCQGRDGPQSLDATSRARTRFANSHTSNLRLAPRPKHRVLGPFANRLPKFRGPGDCETAAWGRCVHGGLIDLEKTPRINPTASLRAAKDISSINSIRQPPYYSQRNSFQDGVLYSLQLSFLPLGMRDSYQSSLDLYGPPPHKPNSHSPTTIQAEVSETGRRQAVRSYPNCFATPHLSQVESSIDSIRQPPYKSQHPLFQDGRVYSLPVHDLAPHHRRQSDEGGLSGKLPDIYLYGPLSTSRAPTPFAHLHSFKLQLVRRPKDRVPAPFANHHTNRPSSKNDVKTTSVKIVRTWRRRWGAGRAGAAAYRHAFTPDLTSVDGPQRPGHWRTGCIEVSTGLRGSVEWDAVRNIHHPASTHGDGPKSTSRASCESGSSSKNRRPVDTPPSTPLRNDTVRRLFEQD</sequence>
<dbReference type="Proteomes" id="UP000284706">
    <property type="component" value="Unassembled WGS sequence"/>
</dbReference>
<dbReference type="InParanoid" id="A0A409WZF0"/>
<evidence type="ECO:0000313" key="3">
    <source>
        <dbReference type="Proteomes" id="UP000284706"/>
    </source>
</evidence>
<feature type="region of interest" description="Disordered" evidence="1">
    <location>
        <begin position="383"/>
        <end position="404"/>
    </location>
</feature>
<reference evidence="2 3" key="1">
    <citation type="journal article" date="2018" name="Evol. Lett.">
        <title>Horizontal gene cluster transfer increased hallucinogenic mushroom diversity.</title>
        <authorList>
            <person name="Reynolds H.T."/>
            <person name="Vijayakumar V."/>
            <person name="Gluck-Thaler E."/>
            <person name="Korotkin H.B."/>
            <person name="Matheny P.B."/>
            <person name="Slot J.C."/>
        </authorList>
    </citation>
    <scope>NUCLEOTIDE SEQUENCE [LARGE SCALE GENOMIC DNA]</scope>
    <source>
        <strain evidence="2 3">SRW20</strain>
    </source>
</reference>
<feature type="compositionally biased region" description="Basic and acidic residues" evidence="1">
    <location>
        <begin position="511"/>
        <end position="520"/>
    </location>
</feature>
<comment type="caution">
    <text evidence="2">The sequence shown here is derived from an EMBL/GenBank/DDBJ whole genome shotgun (WGS) entry which is preliminary data.</text>
</comment>
<keyword evidence="3" id="KW-1185">Reference proteome</keyword>
<name>A0A409WZF0_9AGAR</name>
<feature type="region of interest" description="Disordered" evidence="1">
    <location>
        <begin position="115"/>
        <end position="134"/>
    </location>
</feature>
<proteinExistence type="predicted"/>
<dbReference type="EMBL" id="NHYE01004557">
    <property type="protein sequence ID" value="PPQ83877.1"/>
    <property type="molecule type" value="Genomic_DNA"/>
</dbReference>